<feature type="transmembrane region" description="Helical" evidence="9">
    <location>
        <begin position="155"/>
        <end position="175"/>
    </location>
</feature>
<protein>
    <submittedName>
        <fullName evidence="12 13">Galanin receptor type 2-like isoform X1</fullName>
    </submittedName>
</protein>
<reference evidence="12 13" key="1">
    <citation type="submission" date="2025-04" db="UniProtKB">
        <authorList>
            <consortium name="RefSeq"/>
        </authorList>
    </citation>
    <scope>IDENTIFICATION</scope>
    <source>
        <tissue evidence="12 13">Tentacle</tissue>
    </source>
</reference>
<name>A0A6P8IEA8_ACTTE</name>
<dbReference type="OrthoDB" id="5964776at2759"/>
<keyword evidence="11" id="KW-1185">Reference proteome</keyword>
<comment type="similarity">
    <text evidence="8">Belongs to the G-protein coupled receptor 1 family.</text>
</comment>
<dbReference type="Proteomes" id="UP000515163">
    <property type="component" value="Unplaced"/>
</dbReference>
<evidence type="ECO:0000256" key="6">
    <source>
        <dbReference type="ARBA" id="ARBA00023170"/>
    </source>
</evidence>
<gene>
    <name evidence="12 13 14 15 16" type="primary">LOC116300338</name>
</gene>
<dbReference type="RefSeq" id="XP_031565056.1">
    <property type="nucleotide sequence ID" value="XM_031709196.1"/>
</dbReference>
<evidence type="ECO:0000256" key="5">
    <source>
        <dbReference type="ARBA" id="ARBA00023136"/>
    </source>
</evidence>
<feature type="transmembrane region" description="Helical" evidence="9">
    <location>
        <begin position="212"/>
        <end position="243"/>
    </location>
</feature>
<feature type="domain" description="G-protein coupled receptors family 1 profile" evidence="10">
    <location>
        <begin position="51"/>
        <end position="321"/>
    </location>
</feature>
<dbReference type="GO" id="GO:0005886">
    <property type="term" value="C:plasma membrane"/>
    <property type="evidence" value="ECO:0007669"/>
    <property type="project" value="TreeGrafter"/>
</dbReference>
<dbReference type="GO" id="GO:0004930">
    <property type="term" value="F:G protein-coupled receptor activity"/>
    <property type="evidence" value="ECO:0007669"/>
    <property type="project" value="UniProtKB-KW"/>
</dbReference>
<evidence type="ECO:0000313" key="16">
    <source>
        <dbReference type="RefSeq" id="XP_031565056.1"/>
    </source>
</evidence>
<keyword evidence="3 9" id="KW-1133">Transmembrane helix</keyword>
<dbReference type="KEGG" id="aten:116300338"/>
<evidence type="ECO:0000256" key="9">
    <source>
        <dbReference type="SAM" id="Phobius"/>
    </source>
</evidence>
<organism evidence="11 12">
    <name type="scientific">Actinia tenebrosa</name>
    <name type="common">Australian red waratah sea anemone</name>
    <dbReference type="NCBI Taxonomy" id="6105"/>
    <lineage>
        <taxon>Eukaryota</taxon>
        <taxon>Metazoa</taxon>
        <taxon>Cnidaria</taxon>
        <taxon>Anthozoa</taxon>
        <taxon>Hexacorallia</taxon>
        <taxon>Actiniaria</taxon>
        <taxon>Actiniidae</taxon>
        <taxon>Actinia</taxon>
    </lineage>
</organism>
<keyword evidence="2 8" id="KW-0812">Transmembrane</keyword>
<sequence>MNSTNSSYRYSGLVANNATNFTMYDDLTPSLSMKVGMTFAYAVTFIVGFVGNSVGMYVVCKRNGGVKTVTNLLIANMAFADLLVTLLSMPTSIAQMYISNRWFSGSFGTLTCKLIYTSFFLSLAASVFTIVFISAERYVAIFFPLRGDSLKLPKLLTCLIWVLAFLMTSPFLIIFTTKEQEPMGTHYCVTEWPWQGDDDSAQQATLRVLKDYFIAIFVILYCFPVLFVGFLYSLICFKLWFVAAPPNTGHKSHRAALQKSRKKVVKLLVAIVVVFTVCFFPSHLMHYYLVFRFDIYLKIEHWGYVTYWISQANSSINPCLYILLNDSFRHDFLKVLSRGMHGCCRRMSSCSRRRVKPRTRIRSNNSSSSHSQQRRLSFMQLLQVVRGTFSSAFNPTQSARITGETRLARNSLTPINHARVANDTKF</sequence>
<feature type="transmembrane region" description="Helical" evidence="9">
    <location>
        <begin position="114"/>
        <end position="135"/>
    </location>
</feature>
<dbReference type="RefSeq" id="XP_031565055.1">
    <property type="nucleotide sequence ID" value="XM_031709195.1"/>
</dbReference>
<evidence type="ECO:0000313" key="14">
    <source>
        <dbReference type="RefSeq" id="XP_031565054.1"/>
    </source>
</evidence>
<evidence type="ECO:0000256" key="3">
    <source>
        <dbReference type="ARBA" id="ARBA00022989"/>
    </source>
</evidence>
<evidence type="ECO:0000259" key="10">
    <source>
        <dbReference type="PROSITE" id="PS50262"/>
    </source>
</evidence>
<evidence type="ECO:0000256" key="4">
    <source>
        <dbReference type="ARBA" id="ARBA00023040"/>
    </source>
</evidence>
<keyword evidence="7 8" id="KW-0807">Transducer</keyword>
<dbReference type="PROSITE" id="PS00237">
    <property type="entry name" value="G_PROTEIN_RECEP_F1_1"/>
    <property type="match status" value="1"/>
</dbReference>
<dbReference type="FunFam" id="1.20.1070.10:FF:000291">
    <property type="entry name" value="Predicted protein"/>
    <property type="match status" value="1"/>
</dbReference>
<evidence type="ECO:0000313" key="11">
    <source>
        <dbReference type="Proteomes" id="UP000515163"/>
    </source>
</evidence>
<evidence type="ECO:0000256" key="1">
    <source>
        <dbReference type="ARBA" id="ARBA00004141"/>
    </source>
</evidence>
<evidence type="ECO:0000256" key="2">
    <source>
        <dbReference type="ARBA" id="ARBA00022692"/>
    </source>
</evidence>
<comment type="subcellular location">
    <subcellularLocation>
        <location evidence="1">Membrane</location>
        <topology evidence="1">Multi-pass membrane protein</topology>
    </subcellularLocation>
</comment>
<feature type="transmembrane region" description="Helical" evidence="9">
    <location>
        <begin position="72"/>
        <end position="94"/>
    </location>
</feature>
<dbReference type="PANTHER" id="PTHR45695:SF9">
    <property type="entry name" value="LEUCOKININ RECEPTOR"/>
    <property type="match status" value="1"/>
</dbReference>
<keyword evidence="4 8" id="KW-0297">G-protein coupled receptor</keyword>
<evidence type="ECO:0000313" key="13">
    <source>
        <dbReference type="RefSeq" id="XP_031565053.1"/>
    </source>
</evidence>
<dbReference type="RefSeq" id="XP_031565054.1">
    <property type="nucleotide sequence ID" value="XM_031709194.1"/>
</dbReference>
<keyword evidence="5 9" id="KW-0472">Membrane</keyword>
<dbReference type="InterPro" id="IPR000276">
    <property type="entry name" value="GPCR_Rhodpsn"/>
</dbReference>
<feature type="transmembrane region" description="Helical" evidence="9">
    <location>
        <begin position="39"/>
        <end position="60"/>
    </location>
</feature>
<dbReference type="RefSeq" id="XP_031565053.1">
    <property type="nucleotide sequence ID" value="XM_031709193.1"/>
</dbReference>
<dbReference type="PANTHER" id="PTHR45695">
    <property type="entry name" value="LEUCOKININ RECEPTOR-RELATED"/>
    <property type="match status" value="1"/>
</dbReference>
<proteinExistence type="inferred from homology"/>
<evidence type="ECO:0000256" key="7">
    <source>
        <dbReference type="ARBA" id="ARBA00023224"/>
    </source>
</evidence>
<evidence type="ECO:0000313" key="12">
    <source>
        <dbReference type="RefSeq" id="XP_031565052.1"/>
    </source>
</evidence>
<dbReference type="InterPro" id="IPR017452">
    <property type="entry name" value="GPCR_Rhodpsn_7TM"/>
</dbReference>
<accession>A0A6P8IEA8</accession>
<dbReference type="PROSITE" id="PS50262">
    <property type="entry name" value="G_PROTEIN_RECEP_F1_2"/>
    <property type="match status" value="1"/>
</dbReference>
<evidence type="ECO:0000256" key="8">
    <source>
        <dbReference type="RuleBase" id="RU000688"/>
    </source>
</evidence>
<dbReference type="PRINTS" id="PR00237">
    <property type="entry name" value="GPCRRHODOPSN"/>
</dbReference>
<dbReference type="SUPFAM" id="SSF81321">
    <property type="entry name" value="Family A G protein-coupled receptor-like"/>
    <property type="match status" value="1"/>
</dbReference>
<dbReference type="AlphaFoldDB" id="A0A6P8IEA8"/>
<dbReference type="Pfam" id="PF00001">
    <property type="entry name" value="7tm_1"/>
    <property type="match status" value="1"/>
</dbReference>
<dbReference type="Gene3D" id="1.20.1070.10">
    <property type="entry name" value="Rhodopsin 7-helix transmembrane proteins"/>
    <property type="match status" value="1"/>
</dbReference>
<keyword evidence="6 8" id="KW-0675">Receptor</keyword>
<dbReference type="RefSeq" id="XP_031565052.1">
    <property type="nucleotide sequence ID" value="XM_031709192.1"/>
</dbReference>
<feature type="transmembrane region" description="Helical" evidence="9">
    <location>
        <begin position="264"/>
        <end position="284"/>
    </location>
</feature>
<evidence type="ECO:0000313" key="15">
    <source>
        <dbReference type="RefSeq" id="XP_031565055.1"/>
    </source>
</evidence>
<dbReference type="GeneID" id="116300338"/>